<feature type="transmembrane region" description="Helical" evidence="11">
    <location>
        <begin position="114"/>
        <end position="137"/>
    </location>
</feature>
<sequence length="525" mass="59697">MMTNESLVNVTRPPQQMLYIVQEFTNQTFWFSPSTVIALVISYCVLIVAGLAANIIVIIVICQKKTLRSTRNIYILNLSVCDVIMCSVCMPFSLVKLTLKKWTMGSVMCRIVPALATIDVLVSTLTIIVIALDRYLAIVHTSQVTTRHVVSALLIIWTLAILLSTPLFCFHKIDTQELFQHVFVQQCIDHWPDELFREVYTTVVMLIQYLTPTCFISCLHARICNFLRYRLEERPGSDTQIQTKAREDLKRHRRNMVLLTAMAMVFSVTWLPLTLLNITADLGHEVFQESQYNLLHAISLLLAMSSSLANPVMYGWFNTNFRKAFCELLGFPERSGDVKVSSNDKKNSTSRNKFRNQSKSNSFNLDYSSVRLKMFKKCHAAGTNVNRHSLNDLPSPRAVVNDNVVPEKSEKMYASLQDVSIYNHNDIIMSSLEPKLKANKQAALRSTERDSLLQQSPKLQAYEPYTEQSSCRRDSSKSVDELGWARCSPDEKDVCIHLLNVVVEVSPETYLCQQAENSNVLALNK</sequence>
<feature type="transmembrane region" description="Helical" evidence="11">
    <location>
        <begin position="199"/>
        <end position="221"/>
    </location>
</feature>
<dbReference type="GO" id="GO:0016020">
    <property type="term" value="C:membrane"/>
    <property type="evidence" value="ECO:0007669"/>
    <property type="project" value="UniProtKB-SubCell"/>
</dbReference>
<dbReference type="KEGG" id="bgt:106071502"/>
<comment type="subcellular location">
    <subcellularLocation>
        <location evidence="1">Membrane</location>
        <topology evidence="1">Multi-pass membrane protein</topology>
    </subcellularLocation>
</comment>
<evidence type="ECO:0000256" key="8">
    <source>
        <dbReference type="ARBA" id="ARBA00023224"/>
    </source>
</evidence>
<evidence type="ECO:0000256" key="10">
    <source>
        <dbReference type="SAM" id="MobiDB-lite"/>
    </source>
</evidence>
<keyword evidence="8 9" id="KW-0807">Transducer</keyword>
<dbReference type="PROSITE" id="PS50262">
    <property type="entry name" value="G_PROTEIN_RECEP_F1_2"/>
    <property type="match status" value="1"/>
</dbReference>
<proteinExistence type="inferred from homology"/>
<dbReference type="SMART" id="SM01381">
    <property type="entry name" value="7TM_GPCR_Srsx"/>
    <property type="match status" value="1"/>
</dbReference>
<dbReference type="PRINTS" id="PR00237">
    <property type="entry name" value="GPCRRHODOPSN"/>
</dbReference>
<evidence type="ECO:0000256" key="5">
    <source>
        <dbReference type="ARBA" id="ARBA00023040"/>
    </source>
</evidence>
<feature type="transmembrane region" description="Helical" evidence="11">
    <location>
        <begin position="256"/>
        <end position="275"/>
    </location>
</feature>
<dbReference type="PROSITE" id="PS00237">
    <property type="entry name" value="G_PROTEIN_RECEP_F1_1"/>
    <property type="match status" value="1"/>
</dbReference>
<keyword evidence="3 9" id="KW-0812">Transmembrane</keyword>
<feature type="region of interest" description="Disordered" evidence="10">
    <location>
        <begin position="335"/>
        <end position="358"/>
    </location>
</feature>
<feature type="transmembrane region" description="Helical" evidence="11">
    <location>
        <begin position="295"/>
        <end position="317"/>
    </location>
</feature>
<keyword evidence="7 9" id="KW-0675">Receptor</keyword>
<dbReference type="InterPro" id="IPR000276">
    <property type="entry name" value="GPCR_Rhodpsn"/>
</dbReference>
<feature type="compositionally biased region" description="Polar residues" evidence="10">
    <location>
        <begin position="349"/>
        <end position="358"/>
    </location>
</feature>
<dbReference type="SUPFAM" id="SSF81321">
    <property type="entry name" value="Family A G protein-coupled receptor-like"/>
    <property type="match status" value="1"/>
</dbReference>
<dbReference type="OrthoDB" id="6143781at2759"/>
<keyword evidence="4 11" id="KW-1133">Transmembrane helix</keyword>
<feature type="transmembrane region" description="Helical" evidence="11">
    <location>
        <begin position="149"/>
        <end position="168"/>
    </location>
</feature>
<evidence type="ECO:0000256" key="6">
    <source>
        <dbReference type="ARBA" id="ARBA00023136"/>
    </source>
</evidence>
<accession>A0A2C9JX45</accession>
<evidence type="ECO:0000256" key="3">
    <source>
        <dbReference type="ARBA" id="ARBA00022692"/>
    </source>
</evidence>
<gene>
    <name evidence="13" type="primary">106071502</name>
</gene>
<feature type="transmembrane region" description="Helical" evidence="11">
    <location>
        <begin position="36"/>
        <end position="61"/>
    </location>
</feature>
<evidence type="ECO:0000259" key="12">
    <source>
        <dbReference type="PROSITE" id="PS50262"/>
    </source>
</evidence>
<dbReference type="EnsemblMetazoa" id="BGLB009426-RB">
    <property type="protein sequence ID" value="BGLB009426-PB"/>
    <property type="gene ID" value="BGLB009426"/>
</dbReference>
<name>A0A2C9JX45_BIOGL</name>
<dbReference type="Gene3D" id="1.20.1070.10">
    <property type="entry name" value="Rhodopsin 7-helix transmembrane proteins"/>
    <property type="match status" value="1"/>
</dbReference>
<evidence type="ECO:0000256" key="2">
    <source>
        <dbReference type="ARBA" id="ARBA00010663"/>
    </source>
</evidence>
<keyword evidence="5 9" id="KW-0297">G-protein coupled receptor</keyword>
<dbReference type="CDD" id="cd15203">
    <property type="entry name" value="7tmA_NPYR-like"/>
    <property type="match status" value="1"/>
</dbReference>
<protein>
    <recommendedName>
        <fullName evidence="12">G-protein coupled receptors family 1 profile domain-containing protein</fullName>
    </recommendedName>
</protein>
<dbReference type="VEuPathDB" id="VectorBase:BGLB009426"/>
<evidence type="ECO:0000256" key="1">
    <source>
        <dbReference type="ARBA" id="ARBA00004141"/>
    </source>
</evidence>
<dbReference type="PANTHER" id="PTHR24235:SF12">
    <property type="entry name" value="G-PROTEIN COUPLED RECEPTORS FAMILY 1 PROFILE DOMAIN-CONTAINING PROTEIN"/>
    <property type="match status" value="1"/>
</dbReference>
<evidence type="ECO:0000313" key="13">
    <source>
        <dbReference type="EnsemblMetazoa" id="BGLB009426-PB"/>
    </source>
</evidence>
<evidence type="ECO:0000256" key="4">
    <source>
        <dbReference type="ARBA" id="ARBA00022989"/>
    </source>
</evidence>
<dbReference type="InterPro" id="IPR000611">
    <property type="entry name" value="NPY_rcpt"/>
</dbReference>
<evidence type="ECO:0000313" key="14">
    <source>
        <dbReference type="Proteomes" id="UP000076420"/>
    </source>
</evidence>
<dbReference type="Pfam" id="PF00001">
    <property type="entry name" value="7tm_1"/>
    <property type="match status" value="1"/>
</dbReference>
<organism evidence="13 14">
    <name type="scientific">Biomphalaria glabrata</name>
    <name type="common">Bloodfluke planorb</name>
    <name type="synonym">Freshwater snail</name>
    <dbReference type="NCBI Taxonomy" id="6526"/>
    <lineage>
        <taxon>Eukaryota</taxon>
        <taxon>Metazoa</taxon>
        <taxon>Spiralia</taxon>
        <taxon>Lophotrochozoa</taxon>
        <taxon>Mollusca</taxon>
        <taxon>Gastropoda</taxon>
        <taxon>Heterobranchia</taxon>
        <taxon>Euthyneura</taxon>
        <taxon>Panpulmonata</taxon>
        <taxon>Hygrophila</taxon>
        <taxon>Lymnaeoidea</taxon>
        <taxon>Planorbidae</taxon>
        <taxon>Biomphalaria</taxon>
    </lineage>
</organism>
<feature type="transmembrane region" description="Helical" evidence="11">
    <location>
        <begin position="73"/>
        <end position="94"/>
    </location>
</feature>
<reference evidence="13" key="1">
    <citation type="submission" date="2020-05" db="UniProtKB">
        <authorList>
            <consortium name="EnsemblMetazoa"/>
        </authorList>
    </citation>
    <scope>IDENTIFICATION</scope>
    <source>
        <strain evidence="13">BB02</strain>
    </source>
</reference>
<dbReference type="VEuPathDB" id="VectorBase:BGLAX_031036"/>
<dbReference type="GO" id="GO:0004983">
    <property type="term" value="F:neuropeptide Y receptor activity"/>
    <property type="evidence" value="ECO:0007669"/>
    <property type="project" value="InterPro"/>
</dbReference>
<evidence type="ECO:0000256" key="7">
    <source>
        <dbReference type="ARBA" id="ARBA00023170"/>
    </source>
</evidence>
<dbReference type="AlphaFoldDB" id="A0A2C9JX45"/>
<dbReference type="PANTHER" id="PTHR24235">
    <property type="entry name" value="NEUROPEPTIDE Y RECEPTOR"/>
    <property type="match status" value="1"/>
</dbReference>
<evidence type="ECO:0000256" key="11">
    <source>
        <dbReference type="SAM" id="Phobius"/>
    </source>
</evidence>
<keyword evidence="6 11" id="KW-0472">Membrane</keyword>
<dbReference type="RefSeq" id="XP_013087079.2">
    <property type="nucleotide sequence ID" value="XM_013231625.2"/>
</dbReference>
<dbReference type="PRINTS" id="PR01012">
    <property type="entry name" value="NRPEPTIDEYR"/>
</dbReference>
<dbReference type="Proteomes" id="UP000076420">
    <property type="component" value="Unassembled WGS sequence"/>
</dbReference>
<comment type="similarity">
    <text evidence="2 9">Belongs to the G-protein coupled receptor 1 family.</text>
</comment>
<dbReference type="InterPro" id="IPR017452">
    <property type="entry name" value="GPCR_Rhodpsn_7TM"/>
</dbReference>
<evidence type="ECO:0000256" key="9">
    <source>
        <dbReference type="RuleBase" id="RU000688"/>
    </source>
</evidence>
<feature type="domain" description="G-protein coupled receptors family 1 profile" evidence="12">
    <location>
        <begin position="53"/>
        <end position="314"/>
    </location>
</feature>
<dbReference type="STRING" id="6526.A0A2C9JX45"/>
<feature type="compositionally biased region" description="Basic and acidic residues" evidence="10">
    <location>
        <begin position="335"/>
        <end position="347"/>
    </location>
</feature>